<evidence type="ECO:0000313" key="2">
    <source>
        <dbReference type="Proteomes" id="UP000867740"/>
    </source>
</evidence>
<gene>
    <name evidence="1" type="ORF">I8531_004618</name>
</gene>
<proteinExistence type="predicted"/>
<dbReference type="RefSeq" id="WP_047373057.1">
    <property type="nucleotide sequence ID" value="NZ_CABMNU010000005.1"/>
</dbReference>
<dbReference type="EMBL" id="DACSUM010000052">
    <property type="protein sequence ID" value="HAT3584246.1"/>
    <property type="molecule type" value="Genomic_DNA"/>
</dbReference>
<dbReference type="Proteomes" id="UP000867740">
    <property type="component" value="Unassembled WGS sequence"/>
</dbReference>
<name>A0A9P3WIJ7_KLUIN</name>
<accession>A0A9P3WIJ7</accession>
<dbReference type="AlphaFoldDB" id="A0A9P3WIJ7"/>
<comment type="caution">
    <text evidence="1">The sequence shown here is derived from an EMBL/GenBank/DDBJ whole genome shotgun (WGS) entry which is preliminary data.</text>
</comment>
<reference evidence="1" key="1">
    <citation type="journal article" date="2018" name="Genome Biol.">
        <title>SKESA: strategic k-mer extension for scrupulous assemblies.</title>
        <authorList>
            <person name="Souvorov A."/>
            <person name="Agarwala R."/>
            <person name="Lipman D.J."/>
        </authorList>
    </citation>
    <scope>NUCLEOTIDE SEQUENCE</scope>
    <source>
        <strain evidence="1">CAVp300</strain>
    </source>
</reference>
<evidence type="ECO:0008006" key="3">
    <source>
        <dbReference type="Google" id="ProtNLM"/>
    </source>
</evidence>
<sequence length="331" mass="34452">MTLPGLNPEANMPGYDFARFSGKGATDFNFDALGAAMDCTRDFAQAGIIYADGPERYLVRPSKRHPNGQSGIVTHVVVTKPPAQGSKTTVGQSLTDAVSATSLGPEIASTVLSCGAMIITAGVMATAGAAVPLTAGASGALVALGYAGAAATGLQCINGLYRLYDLVENGGEDVAWLDSQGWYNATATALDLISLASAGGVLKEVVTTWRAMKSVSSLKASQWLKEYPRQDRKRLTELIIKLQNPGISNKEIKALIRAGIYPKRFPVEPVQVELTRQLGNLVTSAAALAGSAVSGVVASPGNIPKTGRYIADGIPKASRYIVGTIQSLAVL</sequence>
<reference evidence="1" key="2">
    <citation type="submission" date="2020-10" db="EMBL/GenBank/DDBJ databases">
        <authorList>
            <consortium name="NCBI Pathogen Detection Project"/>
        </authorList>
    </citation>
    <scope>NUCLEOTIDE SEQUENCE</scope>
    <source>
        <strain evidence="1">CAVp300</strain>
    </source>
</reference>
<organism evidence="1 2">
    <name type="scientific">Kluyvera intermedia</name>
    <name type="common">Enterobacter intermedius</name>
    <dbReference type="NCBI Taxonomy" id="61648"/>
    <lineage>
        <taxon>Bacteria</taxon>
        <taxon>Pseudomonadati</taxon>
        <taxon>Pseudomonadota</taxon>
        <taxon>Gammaproteobacteria</taxon>
        <taxon>Enterobacterales</taxon>
        <taxon>Enterobacteriaceae</taxon>
        <taxon>Kluyvera</taxon>
    </lineage>
</organism>
<protein>
    <recommendedName>
        <fullName evidence="3">NAD synthetase</fullName>
    </recommendedName>
</protein>
<evidence type="ECO:0000313" key="1">
    <source>
        <dbReference type="EMBL" id="HAT3584246.1"/>
    </source>
</evidence>